<gene>
    <name evidence="1" type="ORF">L2764_18690</name>
</gene>
<dbReference type="EMBL" id="JAKIKS010000088">
    <property type="protein sequence ID" value="MCL1126454.1"/>
    <property type="molecule type" value="Genomic_DNA"/>
</dbReference>
<reference evidence="1 2" key="1">
    <citation type="submission" date="2022-01" db="EMBL/GenBank/DDBJ databases">
        <title>Whole genome-based taxonomy of the Shewanellaceae.</title>
        <authorList>
            <person name="Martin-Rodriguez A.J."/>
        </authorList>
    </citation>
    <scope>NUCLEOTIDE SEQUENCE [LARGE SCALE GENOMIC DNA]</scope>
    <source>
        <strain evidence="1 2">DSM 17177</strain>
    </source>
</reference>
<organism evidence="1 2">
    <name type="scientific">Shewanella surugensis</name>
    <dbReference type="NCBI Taxonomy" id="212020"/>
    <lineage>
        <taxon>Bacteria</taxon>
        <taxon>Pseudomonadati</taxon>
        <taxon>Pseudomonadota</taxon>
        <taxon>Gammaproteobacteria</taxon>
        <taxon>Alteromonadales</taxon>
        <taxon>Shewanellaceae</taxon>
        <taxon>Shewanella</taxon>
    </lineage>
</organism>
<protein>
    <submittedName>
        <fullName evidence="1">Uncharacterized protein</fullName>
    </submittedName>
</protein>
<keyword evidence="2" id="KW-1185">Reference proteome</keyword>
<accession>A0ABT0LFH3</accession>
<dbReference type="Proteomes" id="UP001203423">
    <property type="component" value="Unassembled WGS sequence"/>
</dbReference>
<evidence type="ECO:0000313" key="2">
    <source>
        <dbReference type="Proteomes" id="UP001203423"/>
    </source>
</evidence>
<sequence length="277" mass="31469">MPTAIELNGSWFNRSISPSDFQEIKTAKSVNDVSSTWGKIIDWFCGANKEEAKKLLFDVYNNQLSTNQRISSFSNLRDLASAAYKRNFDIEITHEGIKLSIDNDLLKETLQPQANDEGLINIINLKYGNDSTQERINVFKQDIPRADYTISLQDHDYSFTVHDGINQQEKKNAVDSIGKNDFQKRNVSIFATQSLTLAMRGLKPEYLSLGNNHVQRFNIMEFPSGDLKVDMLYSNTTPEHMQEVQTEMGLYSEVKYDASLLISKDKVILLSCSWSGS</sequence>
<dbReference type="RefSeq" id="WP_248941842.1">
    <property type="nucleotide sequence ID" value="NZ_JAKIKS010000088.1"/>
</dbReference>
<name>A0ABT0LFH3_9GAMM</name>
<proteinExistence type="predicted"/>
<dbReference type="Gene3D" id="3.30.2440.10">
    <property type="entry name" value="Secreted effector protein SifA"/>
    <property type="match status" value="1"/>
</dbReference>
<comment type="caution">
    <text evidence="1">The sequence shown here is derived from an EMBL/GenBank/DDBJ whole genome shotgun (WGS) entry which is preliminary data.</text>
</comment>
<evidence type="ECO:0000313" key="1">
    <source>
        <dbReference type="EMBL" id="MCL1126454.1"/>
    </source>
</evidence>